<dbReference type="RefSeq" id="WP_091791672.1">
    <property type="nucleotide sequence ID" value="NZ_FNAF01000004.1"/>
</dbReference>
<dbReference type="STRING" id="2741.SAMN04489866_104215"/>
<keyword evidence="2" id="KW-1185">Reference proteome</keyword>
<evidence type="ECO:0000313" key="1">
    <source>
        <dbReference type="EMBL" id="SDD60102.1"/>
    </source>
</evidence>
<protein>
    <submittedName>
        <fullName evidence="1">Uncharacterized protein</fullName>
    </submittedName>
</protein>
<name>A0A1G6W2K0_PEPNI</name>
<organism evidence="1 2">
    <name type="scientific">Peptococcus niger</name>
    <dbReference type="NCBI Taxonomy" id="2741"/>
    <lineage>
        <taxon>Bacteria</taxon>
        <taxon>Bacillati</taxon>
        <taxon>Bacillota</taxon>
        <taxon>Clostridia</taxon>
        <taxon>Eubacteriales</taxon>
        <taxon>Peptococcaceae</taxon>
        <taxon>Peptococcus</taxon>
    </lineage>
</organism>
<dbReference type="EMBL" id="FNAF01000004">
    <property type="protein sequence ID" value="SDD60102.1"/>
    <property type="molecule type" value="Genomic_DNA"/>
</dbReference>
<gene>
    <name evidence="1" type="ORF">SAMN04489866_104215</name>
</gene>
<sequence length="240" mass="27178">MDIIADWNKLPVGKKYEASLPIAISLRNEASARVKGFLEASGKTAGTVADNIGVNRGGFSRFLKSRFSVPMDSMRKLAYSEFNVSIHSLFFGEKGITPLPKLLEEIVEECPNLEVEGQLSYVSRAASLNRRVQELAQDRAIPIPDLCGKEVSQALKNSLRRIEAEPDFEPRINFLIFMTMYFNTTMDYFYSQNYARYTDVSAHGKVIQDSESLRFLRLYLEKEKIDREKIGGQALACGWK</sequence>
<proteinExistence type="predicted"/>
<accession>A0A1G6W2K0</accession>
<reference evidence="1 2" key="1">
    <citation type="submission" date="2016-10" db="EMBL/GenBank/DDBJ databases">
        <authorList>
            <person name="de Groot N.N."/>
        </authorList>
    </citation>
    <scope>NUCLEOTIDE SEQUENCE [LARGE SCALE GENOMIC DNA]</scope>
    <source>
        <strain evidence="1 2">DSM 20475</strain>
    </source>
</reference>
<dbReference type="OrthoDB" id="9954428at2"/>
<evidence type="ECO:0000313" key="2">
    <source>
        <dbReference type="Proteomes" id="UP000198995"/>
    </source>
</evidence>
<dbReference type="Proteomes" id="UP000198995">
    <property type="component" value="Unassembled WGS sequence"/>
</dbReference>
<dbReference type="AlphaFoldDB" id="A0A1G6W2K0"/>